<feature type="region of interest" description="Disordered" evidence="1">
    <location>
        <begin position="1"/>
        <end position="118"/>
    </location>
</feature>
<feature type="compositionally biased region" description="Polar residues" evidence="1">
    <location>
        <begin position="178"/>
        <end position="195"/>
    </location>
</feature>
<dbReference type="InterPro" id="IPR040340">
    <property type="entry name" value="CEST/Y3IP1"/>
</dbReference>
<protein>
    <submittedName>
        <fullName evidence="2">Uncharacterized protein</fullName>
    </submittedName>
</protein>
<feature type="compositionally biased region" description="Low complexity" evidence="1">
    <location>
        <begin position="369"/>
        <end position="405"/>
    </location>
</feature>
<feature type="non-terminal residue" evidence="2">
    <location>
        <position position="1"/>
    </location>
</feature>
<feature type="region of interest" description="Disordered" evidence="1">
    <location>
        <begin position="263"/>
        <end position="337"/>
    </location>
</feature>
<reference evidence="2 3" key="1">
    <citation type="journal article" date="2019" name="Sci. Rep.">
        <title>A high-quality genome of Eragrostis curvula grass provides insights into Poaceae evolution and supports new strategies to enhance forage quality.</title>
        <authorList>
            <person name="Carballo J."/>
            <person name="Santos B.A.C.M."/>
            <person name="Zappacosta D."/>
            <person name="Garbus I."/>
            <person name="Selva J.P."/>
            <person name="Gallo C.A."/>
            <person name="Diaz A."/>
            <person name="Albertini E."/>
            <person name="Caccamo M."/>
            <person name="Echenique V."/>
        </authorList>
    </citation>
    <scope>NUCLEOTIDE SEQUENCE [LARGE SCALE GENOMIC DNA]</scope>
    <source>
        <strain evidence="3">cv. Victoria</strain>
        <tissue evidence="2">Leaf</tissue>
    </source>
</reference>
<feature type="compositionally biased region" description="Basic and acidic residues" evidence="1">
    <location>
        <begin position="218"/>
        <end position="229"/>
    </location>
</feature>
<dbReference type="EMBL" id="RWGY01000039">
    <property type="protein sequence ID" value="TVU07944.1"/>
    <property type="molecule type" value="Genomic_DNA"/>
</dbReference>
<organism evidence="2 3">
    <name type="scientific">Eragrostis curvula</name>
    <name type="common">weeping love grass</name>
    <dbReference type="NCBI Taxonomy" id="38414"/>
    <lineage>
        <taxon>Eukaryota</taxon>
        <taxon>Viridiplantae</taxon>
        <taxon>Streptophyta</taxon>
        <taxon>Embryophyta</taxon>
        <taxon>Tracheophyta</taxon>
        <taxon>Spermatophyta</taxon>
        <taxon>Magnoliopsida</taxon>
        <taxon>Liliopsida</taxon>
        <taxon>Poales</taxon>
        <taxon>Poaceae</taxon>
        <taxon>PACMAD clade</taxon>
        <taxon>Chloridoideae</taxon>
        <taxon>Eragrostideae</taxon>
        <taxon>Eragrostidinae</taxon>
        <taxon>Eragrostis</taxon>
    </lineage>
</organism>
<dbReference type="Proteomes" id="UP000324897">
    <property type="component" value="Chromosome 3"/>
</dbReference>
<feature type="compositionally biased region" description="Low complexity" evidence="1">
    <location>
        <begin position="34"/>
        <end position="51"/>
    </location>
</feature>
<evidence type="ECO:0000313" key="2">
    <source>
        <dbReference type="EMBL" id="TVU07944.1"/>
    </source>
</evidence>
<dbReference type="PANTHER" id="PTHR33672:SF6">
    <property type="entry name" value="OS06G0574000 PROTEIN"/>
    <property type="match status" value="1"/>
</dbReference>
<dbReference type="GO" id="GO:0009535">
    <property type="term" value="C:chloroplast thylakoid membrane"/>
    <property type="evidence" value="ECO:0007669"/>
    <property type="project" value="InterPro"/>
</dbReference>
<comment type="caution">
    <text evidence="2">The sequence shown here is derived from an EMBL/GenBank/DDBJ whole genome shotgun (WGS) entry which is preliminary data.</text>
</comment>
<dbReference type="Gramene" id="TVU07944">
    <property type="protein sequence ID" value="TVU07944"/>
    <property type="gene ID" value="EJB05_41322"/>
</dbReference>
<dbReference type="GO" id="GO:0048564">
    <property type="term" value="P:photosystem I assembly"/>
    <property type="evidence" value="ECO:0007669"/>
    <property type="project" value="InterPro"/>
</dbReference>
<dbReference type="GO" id="GO:0080183">
    <property type="term" value="P:response to photooxidative stress"/>
    <property type="evidence" value="ECO:0007669"/>
    <property type="project" value="InterPro"/>
</dbReference>
<proteinExistence type="predicted"/>
<gene>
    <name evidence="2" type="ORF">EJB05_41322</name>
</gene>
<feature type="region of interest" description="Disordered" evidence="1">
    <location>
        <begin position="214"/>
        <end position="238"/>
    </location>
</feature>
<evidence type="ECO:0000256" key="1">
    <source>
        <dbReference type="SAM" id="MobiDB-lite"/>
    </source>
</evidence>
<feature type="region of interest" description="Disordered" evidence="1">
    <location>
        <begin position="350"/>
        <end position="406"/>
    </location>
</feature>
<feature type="compositionally biased region" description="Low complexity" evidence="1">
    <location>
        <begin position="1"/>
        <end position="23"/>
    </location>
</feature>
<dbReference type="PANTHER" id="PTHR33672">
    <property type="entry name" value="YCF3-INTERACTING PROTEIN 1, CHLOROPLASTIC"/>
    <property type="match status" value="1"/>
</dbReference>
<keyword evidence="3" id="KW-1185">Reference proteome</keyword>
<sequence length="427" mass="43951">MPAAVSRAAAAEAGEVAPVPDAVSAEVAPEPATVSEVAPMVAPEPAAMSEAAEVEPAEAPPQPTAPMIEAAAEEAPQQGAEVSAAAEGDGKSPSPSPSPAPVSPSKVKERQIPVDPASLRRLGMVADEDSPLSPPSVFTEVVVQSPLLPPLRRPTFVGASLPCSAASSPVHRAKWEDNQNPAATPSPRSALSNLARQHSAALARLVAVAPPVLSRSASRAEGRTMARHDDDEEEEAVEAKALAGDDGFTCGALCMLIPGFSSPKKKPAAPRRPPAWPCRACSGSSRRARRSTASRVASLERFECGSWSPPPPPPPATAAAARDSSDGHAMEVPKISCADDTESPVKMAFVFDGGEPPAPPTTRGILKNSASSRLSSARPSTSSQSQRHVRFSTAAAESCPSSPSAVVTPRLARARAEFNAFLEAQSA</sequence>
<dbReference type="AlphaFoldDB" id="A0A5J9T9G6"/>
<feature type="region of interest" description="Disordered" evidence="1">
    <location>
        <begin position="176"/>
        <end position="195"/>
    </location>
</feature>
<accession>A0A5J9T9G6</accession>
<evidence type="ECO:0000313" key="3">
    <source>
        <dbReference type="Proteomes" id="UP000324897"/>
    </source>
</evidence>
<dbReference type="OrthoDB" id="1880037at2759"/>
<name>A0A5J9T9G6_9POAL</name>